<comment type="caution">
    <text evidence="6">The sequence shown here is derived from an EMBL/GenBank/DDBJ whole genome shotgun (WGS) entry which is preliminary data.</text>
</comment>
<keyword evidence="7" id="KW-1185">Reference proteome</keyword>
<dbReference type="Gene3D" id="3.40.50.300">
    <property type="entry name" value="P-loop containing nucleotide triphosphate hydrolases"/>
    <property type="match status" value="1"/>
</dbReference>
<dbReference type="InterPro" id="IPR050166">
    <property type="entry name" value="ABC_transporter_ATP-bind"/>
</dbReference>
<proteinExistence type="inferred from homology"/>
<sequence length="244" mass="26910">MTSSSPLLGIKARNISLDYEGKAVFRSLDFDIPAGEFVGLLGQSGIGKTTLLKIIAGLLAPDSGKISGSDGDSLHGRITYMAQQDLLFPWLKVIENICLGARLRHEKKDYKKAEELLEKVGLLSVKEQLPETLSGGMRQRVAIARTLYEDKPVVLMDEPFSALDAVTRATIQELAFDLLKNKTVLLVTHDPSEAARLCQRILVLKGQPAIFLPAILVEGKAPRNYDDKNRIKSETELMHFLKGI</sequence>
<dbReference type="PROSITE" id="PS00211">
    <property type="entry name" value="ABC_TRANSPORTER_1"/>
    <property type="match status" value="1"/>
</dbReference>
<evidence type="ECO:0000256" key="1">
    <source>
        <dbReference type="ARBA" id="ARBA00005417"/>
    </source>
</evidence>
<reference evidence="6 7" key="1">
    <citation type="submission" date="2016-12" db="EMBL/GenBank/DDBJ databases">
        <title>Comparative genomics of Bartonella apis.</title>
        <authorList>
            <person name="Engel P."/>
        </authorList>
    </citation>
    <scope>NUCLEOTIDE SEQUENCE [LARGE SCALE GENOMIC DNA]</scope>
    <source>
        <strain evidence="6 7">PEB0149</strain>
    </source>
</reference>
<comment type="similarity">
    <text evidence="1">Belongs to the ABC transporter superfamily.</text>
</comment>
<accession>A0A1R0F9F5</accession>
<evidence type="ECO:0000313" key="6">
    <source>
        <dbReference type="EMBL" id="OLY43529.1"/>
    </source>
</evidence>
<gene>
    <name evidence="6" type="ORF">PEB0149_009560</name>
</gene>
<dbReference type="OrthoDB" id="9802264at2"/>
<dbReference type="EMBL" id="LXYT01000002">
    <property type="protein sequence ID" value="OLY43529.1"/>
    <property type="molecule type" value="Genomic_DNA"/>
</dbReference>
<organism evidence="6 7">
    <name type="scientific">Bartonella apis</name>
    <dbReference type="NCBI Taxonomy" id="1686310"/>
    <lineage>
        <taxon>Bacteria</taxon>
        <taxon>Pseudomonadati</taxon>
        <taxon>Pseudomonadota</taxon>
        <taxon>Alphaproteobacteria</taxon>
        <taxon>Hyphomicrobiales</taxon>
        <taxon>Bartonellaceae</taxon>
        <taxon>Bartonella</taxon>
    </lineage>
</organism>
<keyword evidence="3" id="KW-0547">Nucleotide-binding</keyword>
<dbReference type="RefSeq" id="WP_075870363.1">
    <property type="nucleotide sequence ID" value="NZ_LXYS01000001.1"/>
</dbReference>
<dbReference type="Pfam" id="PF00005">
    <property type="entry name" value="ABC_tran"/>
    <property type="match status" value="1"/>
</dbReference>
<evidence type="ECO:0000256" key="2">
    <source>
        <dbReference type="ARBA" id="ARBA00022448"/>
    </source>
</evidence>
<dbReference type="InterPro" id="IPR027417">
    <property type="entry name" value="P-loop_NTPase"/>
</dbReference>
<dbReference type="InterPro" id="IPR017871">
    <property type="entry name" value="ABC_transporter-like_CS"/>
</dbReference>
<evidence type="ECO:0000256" key="3">
    <source>
        <dbReference type="ARBA" id="ARBA00022741"/>
    </source>
</evidence>
<dbReference type="Proteomes" id="UP000187344">
    <property type="component" value="Unassembled WGS sequence"/>
</dbReference>
<dbReference type="AlphaFoldDB" id="A0A1R0F9F5"/>
<keyword evidence="2" id="KW-0813">Transport</keyword>
<evidence type="ECO:0000256" key="4">
    <source>
        <dbReference type="ARBA" id="ARBA00022840"/>
    </source>
</evidence>
<protein>
    <submittedName>
        <fullName evidence="6">Putative hydroxymethylpyrimidine transport system ATP-binding protein</fullName>
    </submittedName>
</protein>
<dbReference type="PANTHER" id="PTHR42788">
    <property type="entry name" value="TAURINE IMPORT ATP-BINDING PROTEIN-RELATED"/>
    <property type="match status" value="1"/>
</dbReference>
<evidence type="ECO:0000259" key="5">
    <source>
        <dbReference type="PROSITE" id="PS50893"/>
    </source>
</evidence>
<dbReference type="GO" id="GO:0016887">
    <property type="term" value="F:ATP hydrolysis activity"/>
    <property type="evidence" value="ECO:0007669"/>
    <property type="project" value="InterPro"/>
</dbReference>
<dbReference type="GO" id="GO:0005524">
    <property type="term" value="F:ATP binding"/>
    <property type="evidence" value="ECO:0007669"/>
    <property type="project" value="UniProtKB-KW"/>
</dbReference>
<dbReference type="PANTHER" id="PTHR42788:SF2">
    <property type="entry name" value="ABC TRANSPORTER ATP-BINDING PROTEIN"/>
    <property type="match status" value="1"/>
</dbReference>
<dbReference type="PROSITE" id="PS50893">
    <property type="entry name" value="ABC_TRANSPORTER_2"/>
    <property type="match status" value="1"/>
</dbReference>
<evidence type="ECO:0000313" key="7">
    <source>
        <dbReference type="Proteomes" id="UP000187344"/>
    </source>
</evidence>
<dbReference type="SUPFAM" id="SSF52540">
    <property type="entry name" value="P-loop containing nucleoside triphosphate hydrolases"/>
    <property type="match status" value="1"/>
</dbReference>
<dbReference type="InterPro" id="IPR003439">
    <property type="entry name" value="ABC_transporter-like_ATP-bd"/>
</dbReference>
<dbReference type="InterPro" id="IPR003593">
    <property type="entry name" value="AAA+_ATPase"/>
</dbReference>
<keyword evidence="4 6" id="KW-0067">ATP-binding</keyword>
<feature type="domain" description="ABC transporter" evidence="5">
    <location>
        <begin position="10"/>
        <end position="231"/>
    </location>
</feature>
<dbReference type="SMART" id="SM00382">
    <property type="entry name" value="AAA"/>
    <property type="match status" value="1"/>
</dbReference>
<name>A0A1R0F9F5_9HYPH</name>